<feature type="non-terminal residue" evidence="2">
    <location>
        <position position="82"/>
    </location>
</feature>
<accession>A0AAN4ZB33</accession>
<evidence type="ECO:0008006" key="4">
    <source>
        <dbReference type="Google" id="ProtNLM"/>
    </source>
</evidence>
<comment type="caution">
    <text evidence="2">The sequence shown here is derived from an EMBL/GenBank/DDBJ whole genome shotgun (WGS) entry which is preliminary data.</text>
</comment>
<feature type="chain" id="PRO_5042985509" description="Secreted protein" evidence="1">
    <location>
        <begin position="20"/>
        <end position="82"/>
    </location>
</feature>
<keyword evidence="1" id="KW-0732">Signal</keyword>
<organism evidence="2 3">
    <name type="scientific">Pristionchus mayeri</name>
    <dbReference type="NCBI Taxonomy" id="1317129"/>
    <lineage>
        <taxon>Eukaryota</taxon>
        <taxon>Metazoa</taxon>
        <taxon>Ecdysozoa</taxon>
        <taxon>Nematoda</taxon>
        <taxon>Chromadorea</taxon>
        <taxon>Rhabditida</taxon>
        <taxon>Rhabditina</taxon>
        <taxon>Diplogasteromorpha</taxon>
        <taxon>Diplogasteroidea</taxon>
        <taxon>Neodiplogasteridae</taxon>
        <taxon>Pristionchus</taxon>
    </lineage>
</organism>
<gene>
    <name evidence="2" type="ORF">PMAYCL1PPCAC_04660</name>
</gene>
<keyword evidence="3" id="KW-1185">Reference proteome</keyword>
<reference evidence="3" key="1">
    <citation type="submission" date="2022-10" db="EMBL/GenBank/DDBJ databases">
        <title>Genome assembly of Pristionchus species.</title>
        <authorList>
            <person name="Yoshida K."/>
            <person name="Sommer R.J."/>
        </authorList>
    </citation>
    <scope>NUCLEOTIDE SEQUENCE [LARGE SCALE GENOMIC DNA]</scope>
    <source>
        <strain evidence="3">RS5460</strain>
    </source>
</reference>
<sequence length="82" mass="9481">MNCFQLSAICLSLFSIASALQCYQGQTAFKNDFAPEHMLPKLRKCNTLDKCCYFFFDQYNGRVYQCASQCPPFWNGVKEIED</sequence>
<proteinExistence type="predicted"/>
<protein>
    <recommendedName>
        <fullName evidence="4">Secreted protein</fullName>
    </recommendedName>
</protein>
<evidence type="ECO:0000256" key="1">
    <source>
        <dbReference type="SAM" id="SignalP"/>
    </source>
</evidence>
<dbReference type="AlphaFoldDB" id="A0AAN4ZB33"/>
<evidence type="ECO:0000313" key="2">
    <source>
        <dbReference type="EMBL" id="GMR34465.1"/>
    </source>
</evidence>
<evidence type="ECO:0000313" key="3">
    <source>
        <dbReference type="Proteomes" id="UP001328107"/>
    </source>
</evidence>
<dbReference type="EMBL" id="BTRK01000002">
    <property type="protein sequence ID" value="GMR34465.1"/>
    <property type="molecule type" value="Genomic_DNA"/>
</dbReference>
<dbReference type="Proteomes" id="UP001328107">
    <property type="component" value="Unassembled WGS sequence"/>
</dbReference>
<name>A0AAN4ZB33_9BILA</name>
<feature type="signal peptide" evidence="1">
    <location>
        <begin position="1"/>
        <end position="19"/>
    </location>
</feature>